<sequence length="106" mass="12118">MRWQVIWQVCLYEGTKEYQLLTRCVSDEVCERVREGCLLPAHPVPGDGCDEEHSREACHPVQHHVDEAAGHGHQPTARTIRSTHAREAGKNRNSGRIKFISNKEYI</sequence>
<evidence type="ECO:0000313" key="2">
    <source>
        <dbReference type="Proteomes" id="UP000887116"/>
    </source>
</evidence>
<comment type="caution">
    <text evidence="1">The sequence shown here is derived from an EMBL/GenBank/DDBJ whole genome shotgun (WGS) entry which is preliminary data.</text>
</comment>
<evidence type="ECO:0000313" key="1">
    <source>
        <dbReference type="EMBL" id="GFR04723.1"/>
    </source>
</evidence>
<name>A0A8X6GIF2_TRICU</name>
<accession>A0A8X6GIF2</accession>
<reference evidence="1" key="1">
    <citation type="submission" date="2020-07" db="EMBL/GenBank/DDBJ databases">
        <title>Multicomponent nature underlies the extraordinary mechanical properties of spider dragline silk.</title>
        <authorList>
            <person name="Kono N."/>
            <person name="Nakamura H."/>
            <person name="Mori M."/>
            <person name="Yoshida Y."/>
            <person name="Ohtoshi R."/>
            <person name="Malay A.D."/>
            <person name="Moran D.A.P."/>
            <person name="Tomita M."/>
            <person name="Numata K."/>
            <person name="Arakawa K."/>
        </authorList>
    </citation>
    <scope>NUCLEOTIDE SEQUENCE</scope>
</reference>
<protein>
    <submittedName>
        <fullName evidence="1">Uncharacterized protein</fullName>
    </submittedName>
</protein>
<dbReference type="Proteomes" id="UP000887116">
    <property type="component" value="Unassembled WGS sequence"/>
</dbReference>
<dbReference type="EMBL" id="BMAO01005912">
    <property type="protein sequence ID" value="GFR04723.1"/>
    <property type="molecule type" value="Genomic_DNA"/>
</dbReference>
<proteinExistence type="predicted"/>
<keyword evidence="2" id="KW-1185">Reference proteome</keyword>
<organism evidence="1 2">
    <name type="scientific">Trichonephila clavata</name>
    <name type="common">Joro spider</name>
    <name type="synonym">Nephila clavata</name>
    <dbReference type="NCBI Taxonomy" id="2740835"/>
    <lineage>
        <taxon>Eukaryota</taxon>
        <taxon>Metazoa</taxon>
        <taxon>Ecdysozoa</taxon>
        <taxon>Arthropoda</taxon>
        <taxon>Chelicerata</taxon>
        <taxon>Arachnida</taxon>
        <taxon>Araneae</taxon>
        <taxon>Araneomorphae</taxon>
        <taxon>Entelegynae</taxon>
        <taxon>Araneoidea</taxon>
        <taxon>Nephilidae</taxon>
        <taxon>Trichonephila</taxon>
    </lineage>
</organism>
<dbReference type="AlphaFoldDB" id="A0A8X6GIF2"/>
<gene>
    <name evidence="1" type="ORF">TNCT_239081</name>
</gene>